<dbReference type="Gene3D" id="1.20.1270.220">
    <property type="match status" value="1"/>
</dbReference>
<dbReference type="InterPro" id="IPR038336">
    <property type="entry name" value="NET_sf"/>
</dbReference>
<comment type="caution">
    <text evidence="3">The sequence shown here is derived from an EMBL/GenBank/DDBJ whole genome shotgun (WGS) entry which is preliminary data.</text>
</comment>
<dbReference type="GO" id="GO:0003723">
    <property type="term" value="F:RNA binding"/>
    <property type="evidence" value="ECO:0007669"/>
    <property type="project" value="InterPro"/>
</dbReference>
<name>A0A8J2SLI6_9STRA</name>
<reference evidence="3" key="1">
    <citation type="submission" date="2021-11" db="EMBL/GenBank/DDBJ databases">
        <authorList>
            <consortium name="Genoscope - CEA"/>
            <person name="William W."/>
        </authorList>
    </citation>
    <scope>NUCLEOTIDE SEQUENCE</scope>
</reference>
<dbReference type="Gene3D" id="3.90.730.10">
    <property type="entry name" value="Ribonuclease T2-like"/>
    <property type="match status" value="1"/>
</dbReference>
<sequence>MLSHKTRRGLVLLAAVAGGALLVLARNNMPPPRQWPAAQGQMVCGDGVALCGVLTLQTGLGQGAYSHPTPSVHGLWPEVAPYGTSECAKPSLSTADPRRVVQCYGATGEGTSHIVDFETHEWEKHGECAGVRDARAYLTTVCGLAEQPLQAMTAARKAGGGLDAARRAVMGLGIEIFAVDEQHSQLLLSACSDGDTWTLSPVEKFPEACGRQPTARNRPVWAVVAALALVFYMLVRAGTDVPPKTTCDEEPPAGLTKQQLAMLEAGDKPSTGEKPSPPSSTTTWSEIAPPSVSSAESWAEVEAVAPDLTPMPDLMEKTRFSHAIYHITPEEMCVLVEKLDTMCPDAIDKTTKEEIEISIDMIDAHTFRELDRYVRECLAKKPRILTALDMMQ</sequence>
<dbReference type="PROSITE" id="PS00531">
    <property type="entry name" value="RNASE_T2_2"/>
    <property type="match status" value="1"/>
</dbReference>
<dbReference type="EMBL" id="CAKKNE010000002">
    <property type="protein sequence ID" value="CAH0369317.1"/>
    <property type="molecule type" value="Genomic_DNA"/>
</dbReference>
<evidence type="ECO:0000313" key="3">
    <source>
        <dbReference type="EMBL" id="CAH0369317.1"/>
    </source>
</evidence>
<gene>
    <name evidence="3" type="ORF">PECAL_2P24370</name>
</gene>
<dbReference type="Proteomes" id="UP000789595">
    <property type="component" value="Unassembled WGS sequence"/>
</dbReference>
<dbReference type="InterPro" id="IPR033130">
    <property type="entry name" value="RNase_T2_His_AS_2"/>
</dbReference>
<evidence type="ECO:0000259" key="2">
    <source>
        <dbReference type="PROSITE" id="PS51525"/>
    </source>
</evidence>
<evidence type="ECO:0000256" key="1">
    <source>
        <dbReference type="SAM" id="MobiDB-lite"/>
    </source>
</evidence>
<dbReference type="SUPFAM" id="SSF55895">
    <property type="entry name" value="Ribonuclease Rh-like"/>
    <property type="match status" value="1"/>
</dbReference>
<accession>A0A8J2SLI6</accession>
<dbReference type="OrthoDB" id="435754at2759"/>
<evidence type="ECO:0000313" key="4">
    <source>
        <dbReference type="Proteomes" id="UP000789595"/>
    </source>
</evidence>
<feature type="region of interest" description="Disordered" evidence="1">
    <location>
        <begin position="266"/>
        <end position="293"/>
    </location>
</feature>
<dbReference type="AlphaFoldDB" id="A0A8J2SLI6"/>
<protein>
    <recommendedName>
        <fullName evidence="2">NET domain-containing protein</fullName>
    </recommendedName>
</protein>
<organism evidence="3 4">
    <name type="scientific">Pelagomonas calceolata</name>
    <dbReference type="NCBI Taxonomy" id="35677"/>
    <lineage>
        <taxon>Eukaryota</taxon>
        <taxon>Sar</taxon>
        <taxon>Stramenopiles</taxon>
        <taxon>Ochrophyta</taxon>
        <taxon>Pelagophyceae</taxon>
        <taxon>Pelagomonadales</taxon>
        <taxon>Pelagomonadaceae</taxon>
        <taxon>Pelagomonas</taxon>
    </lineage>
</organism>
<dbReference type="InterPro" id="IPR036430">
    <property type="entry name" value="RNase_T2-like_sf"/>
</dbReference>
<dbReference type="Pfam" id="PF17035">
    <property type="entry name" value="BET"/>
    <property type="match status" value="1"/>
</dbReference>
<dbReference type="PROSITE" id="PS51525">
    <property type="entry name" value="NET"/>
    <property type="match status" value="1"/>
</dbReference>
<dbReference type="InterPro" id="IPR027353">
    <property type="entry name" value="NET_dom"/>
</dbReference>
<feature type="compositionally biased region" description="Low complexity" evidence="1">
    <location>
        <begin position="279"/>
        <end position="293"/>
    </location>
</feature>
<proteinExistence type="predicted"/>
<keyword evidence="4" id="KW-1185">Reference proteome</keyword>
<feature type="domain" description="NET" evidence="2">
    <location>
        <begin position="302"/>
        <end position="385"/>
    </location>
</feature>
<dbReference type="GO" id="GO:0033897">
    <property type="term" value="F:ribonuclease T2 activity"/>
    <property type="evidence" value="ECO:0007669"/>
    <property type="project" value="InterPro"/>
</dbReference>